<sequence length="180" mass="18350">MSTETERIERVGYVLWGVVLATVVFGGLAVASGALDASSGGHASPPTTGDDDTSDGTDRAEAEAESRWGVPVEFEVDDDVPSFDFAVDLPGVDVSGENVGDPDDPQSVAVDTDAIDDGVARNADSGLCAIGLNEPNPSGVAVSVDGNGSASASIDPAPDETTDGPRERPQSVVDRCTDDE</sequence>
<protein>
    <recommendedName>
        <fullName evidence="5">Type IV pilin</fullName>
    </recommendedName>
</protein>
<dbReference type="AlphaFoldDB" id="A0ABD5RNK8"/>
<feature type="region of interest" description="Disordered" evidence="1">
    <location>
        <begin position="35"/>
        <end position="70"/>
    </location>
</feature>
<keyword evidence="4" id="KW-1185">Reference proteome</keyword>
<evidence type="ECO:0000313" key="4">
    <source>
        <dbReference type="Proteomes" id="UP001596099"/>
    </source>
</evidence>
<feature type="region of interest" description="Disordered" evidence="1">
    <location>
        <begin position="134"/>
        <end position="180"/>
    </location>
</feature>
<name>A0ABD5RNK8_9EURY</name>
<accession>A0ABD5RNK8</accession>
<evidence type="ECO:0008006" key="5">
    <source>
        <dbReference type="Google" id="ProtNLM"/>
    </source>
</evidence>
<feature type="compositionally biased region" description="Basic and acidic residues" evidence="1">
    <location>
        <begin position="56"/>
        <end position="66"/>
    </location>
</feature>
<dbReference type="Proteomes" id="UP001596099">
    <property type="component" value="Unassembled WGS sequence"/>
</dbReference>
<reference evidence="3 4" key="1">
    <citation type="journal article" date="2019" name="Int. J. Syst. Evol. Microbiol.">
        <title>The Global Catalogue of Microorganisms (GCM) 10K type strain sequencing project: providing services to taxonomists for standard genome sequencing and annotation.</title>
        <authorList>
            <consortium name="The Broad Institute Genomics Platform"/>
            <consortium name="The Broad Institute Genome Sequencing Center for Infectious Disease"/>
            <person name="Wu L."/>
            <person name="Ma J."/>
        </authorList>
    </citation>
    <scope>NUCLEOTIDE SEQUENCE [LARGE SCALE GENOMIC DNA]</scope>
    <source>
        <strain evidence="3 4">CGMCC 1.12543</strain>
    </source>
</reference>
<keyword evidence="2" id="KW-0812">Transmembrane</keyword>
<keyword evidence="2" id="KW-0472">Membrane</keyword>
<gene>
    <name evidence="3" type="ORF">ACFPYI_11725</name>
</gene>
<dbReference type="EMBL" id="JBHSQH010000001">
    <property type="protein sequence ID" value="MFC5972001.1"/>
    <property type="molecule type" value="Genomic_DNA"/>
</dbReference>
<comment type="caution">
    <text evidence="3">The sequence shown here is derived from an EMBL/GenBank/DDBJ whole genome shotgun (WGS) entry which is preliminary data.</text>
</comment>
<evidence type="ECO:0000313" key="3">
    <source>
        <dbReference type="EMBL" id="MFC5972001.1"/>
    </source>
</evidence>
<dbReference type="RefSeq" id="WP_247414944.1">
    <property type="nucleotide sequence ID" value="NZ_JALLGW010000001.1"/>
</dbReference>
<evidence type="ECO:0000256" key="1">
    <source>
        <dbReference type="SAM" id="MobiDB-lite"/>
    </source>
</evidence>
<feature type="transmembrane region" description="Helical" evidence="2">
    <location>
        <begin position="12"/>
        <end position="35"/>
    </location>
</feature>
<proteinExistence type="predicted"/>
<evidence type="ECO:0000256" key="2">
    <source>
        <dbReference type="SAM" id="Phobius"/>
    </source>
</evidence>
<keyword evidence="2" id="KW-1133">Transmembrane helix</keyword>
<organism evidence="3 4">
    <name type="scientific">Halomarina salina</name>
    <dbReference type="NCBI Taxonomy" id="1872699"/>
    <lineage>
        <taxon>Archaea</taxon>
        <taxon>Methanobacteriati</taxon>
        <taxon>Methanobacteriota</taxon>
        <taxon>Stenosarchaea group</taxon>
        <taxon>Halobacteria</taxon>
        <taxon>Halobacteriales</taxon>
        <taxon>Natronomonadaceae</taxon>
        <taxon>Halomarina</taxon>
    </lineage>
</organism>